<organism evidence="3">
    <name type="scientific">Medioppia subpectinata</name>
    <dbReference type="NCBI Taxonomy" id="1979941"/>
    <lineage>
        <taxon>Eukaryota</taxon>
        <taxon>Metazoa</taxon>
        <taxon>Ecdysozoa</taxon>
        <taxon>Arthropoda</taxon>
        <taxon>Chelicerata</taxon>
        <taxon>Arachnida</taxon>
        <taxon>Acari</taxon>
        <taxon>Acariformes</taxon>
        <taxon>Sarcoptiformes</taxon>
        <taxon>Oribatida</taxon>
        <taxon>Brachypylina</taxon>
        <taxon>Oppioidea</taxon>
        <taxon>Oppiidae</taxon>
        <taxon>Medioppia</taxon>
    </lineage>
</organism>
<proteinExistence type="predicted"/>
<protein>
    <submittedName>
        <fullName evidence="3">Uncharacterized protein</fullName>
    </submittedName>
</protein>
<keyword evidence="2" id="KW-0732">Signal</keyword>
<feature type="signal peptide" evidence="2">
    <location>
        <begin position="1"/>
        <end position="21"/>
    </location>
</feature>
<accession>A0A7R9L4C1</accession>
<evidence type="ECO:0000256" key="2">
    <source>
        <dbReference type="SAM" id="SignalP"/>
    </source>
</evidence>
<evidence type="ECO:0000313" key="3">
    <source>
        <dbReference type="EMBL" id="CAD7633735.1"/>
    </source>
</evidence>
<sequence>MMSFVAFVSFTVISLTGVAKGVPFCDTKSMDNVYSVGHLVYMTRCGEVWTYDPRMDDGLSGFTKDYAFYTLARRYFGPNLHEWAGRQWDEQMKREFRFAVWSFQELDCTDSIETIDSVCAQAVEAWNGYTAMVDNHTGIFFRYRGEFENIGKWVDGKDPMGIGWTIGMEAIATTVRTNWWPKIDKLTSHDLAFDFSSTIHAALFVKNENRLYMALLSANTKYYCVTHLNMDKELHNVTKLPVSGILSKYPNWAEGYCFTGILVGMFFDEKMNKAYIVGQVLYERRWFEDQIYEMTATDGQKVIITEVEENQYPGVPKSLRSYFGCGISEEAVDEAKEQRDKHIIKRSIIEDTHNGINYYLDVCVKRFGEEFVQYFLIGVSFLLFLSIVRNVWVIYLNSAKVSDKKT</sequence>
<dbReference type="EMBL" id="OC867848">
    <property type="protein sequence ID" value="CAD7633735.1"/>
    <property type="molecule type" value="Genomic_DNA"/>
</dbReference>
<dbReference type="AlphaFoldDB" id="A0A7R9L4C1"/>
<keyword evidence="1" id="KW-0472">Membrane</keyword>
<feature type="transmembrane region" description="Helical" evidence="1">
    <location>
        <begin position="371"/>
        <end position="396"/>
    </location>
</feature>
<feature type="chain" id="PRO_5036211097" evidence="2">
    <location>
        <begin position="22"/>
        <end position="406"/>
    </location>
</feature>
<keyword evidence="1" id="KW-0812">Transmembrane</keyword>
<reference evidence="3" key="1">
    <citation type="submission" date="2020-11" db="EMBL/GenBank/DDBJ databases">
        <authorList>
            <person name="Tran Van P."/>
        </authorList>
    </citation>
    <scope>NUCLEOTIDE SEQUENCE</scope>
</reference>
<keyword evidence="1" id="KW-1133">Transmembrane helix</keyword>
<name>A0A7R9L4C1_9ACAR</name>
<evidence type="ECO:0000313" key="4">
    <source>
        <dbReference type="Proteomes" id="UP000759131"/>
    </source>
</evidence>
<keyword evidence="4" id="KW-1185">Reference proteome</keyword>
<dbReference type="EMBL" id="CAJPIZ010013273">
    <property type="protein sequence ID" value="CAG2114165.1"/>
    <property type="molecule type" value="Genomic_DNA"/>
</dbReference>
<dbReference type="Proteomes" id="UP000759131">
    <property type="component" value="Unassembled WGS sequence"/>
</dbReference>
<evidence type="ECO:0000256" key="1">
    <source>
        <dbReference type="SAM" id="Phobius"/>
    </source>
</evidence>
<gene>
    <name evidence="3" type="ORF">OSB1V03_LOCUS14131</name>
</gene>